<accession>A0A4Y2MDD5</accession>
<reference evidence="1 2" key="1">
    <citation type="journal article" date="2019" name="Sci. Rep.">
        <title>Orb-weaving spider Araneus ventricosus genome elucidates the spidroin gene catalogue.</title>
        <authorList>
            <person name="Kono N."/>
            <person name="Nakamura H."/>
            <person name="Ohtoshi R."/>
            <person name="Moran D.A.P."/>
            <person name="Shinohara A."/>
            <person name="Yoshida Y."/>
            <person name="Fujiwara M."/>
            <person name="Mori M."/>
            <person name="Tomita M."/>
            <person name="Arakawa K."/>
        </authorList>
    </citation>
    <scope>NUCLEOTIDE SEQUENCE [LARGE SCALE GENOMIC DNA]</scope>
</reference>
<organism evidence="1 2">
    <name type="scientific">Araneus ventricosus</name>
    <name type="common">Orbweaver spider</name>
    <name type="synonym">Epeira ventricosa</name>
    <dbReference type="NCBI Taxonomy" id="182803"/>
    <lineage>
        <taxon>Eukaryota</taxon>
        <taxon>Metazoa</taxon>
        <taxon>Ecdysozoa</taxon>
        <taxon>Arthropoda</taxon>
        <taxon>Chelicerata</taxon>
        <taxon>Arachnida</taxon>
        <taxon>Araneae</taxon>
        <taxon>Araneomorphae</taxon>
        <taxon>Entelegynae</taxon>
        <taxon>Araneoidea</taxon>
        <taxon>Araneidae</taxon>
        <taxon>Araneus</taxon>
    </lineage>
</organism>
<dbReference type="OrthoDB" id="1714475at2759"/>
<name>A0A4Y2MDD5_ARAVE</name>
<proteinExistence type="predicted"/>
<evidence type="ECO:0008006" key="3">
    <source>
        <dbReference type="Google" id="ProtNLM"/>
    </source>
</evidence>
<dbReference type="Proteomes" id="UP000499080">
    <property type="component" value="Unassembled WGS sequence"/>
</dbReference>
<sequence>MGEEGVEESWELMSRSIFSLVGLWALSAPNQVLISQNLCTQMKLPCLDIPFHGLRVRWLERSNSCPLCRGILWKCIFDFAKWERVLVSPDSLRP</sequence>
<keyword evidence="2" id="KW-1185">Reference proteome</keyword>
<protein>
    <recommendedName>
        <fullName evidence="3">RING-type domain-containing protein</fullName>
    </recommendedName>
</protein>
<comment type="caution">
    <text evidence="1">The sequence shown here is derived from an EMBL/GenBank/DDBJ whole genome shotgun (WGS) entry which is preliminary data.</text>
</comment>
<dbReference type="AlphaFoldDB" id="A0A4Y2MDD5"/>
<dbReference type="EMBL" id="BGPR01007203">
    <property type="protein sequence ID" value="GBN25111.1"/>
    <property type="molecule type" value="Genomic_DNA"/>
</dbReference>
<evidence type="ECO:0000313" key="2">
    <source>
        <dbReference type="Proteomes" id="UP000499080"/>
    </source>
</evidence>
<gene>
    <name evidence="1" type="ORF">AVEN_60749_1</name>
</gene>
<evidence type="ECO:0000313" key="1">
    <source>
        <dbReference type="EMBL" id="GBN25111.1"/>
    </source>
</evidence>